<dbReference type="EMBL" id="BT124362">
    <property type="protein sequence ID" value="ADE77616.1"/>
    <property type="molecule type" value="mRNA"/>
</dbReference>
<protein>
    <recommendedName>
        <fullName evidence="3">RING-type domain-containing protein</fullName>
    </recommendedName>
</protein>
<dbReference type="InterPro" id="IPR013083">
    <property type="entry name" value="Znf_RING/FYVE/PHD"/>
</dbReference>
<name>D5ADJ7_PICSI</name>
<evidence type="ECO:0008006" key="3">
    <source>
        <dbReference type="Google" id="ProtNLM"/>
    </source>
</evidence>
<dbReference type="SUPFAM" id="SSF57850">
    <property type="entry name" value="RING/U-box"/>
    <property type="match status" value="1"/>
</dbReference>
<feature type="compositionally biased region" description="Polar residues" evidence="1">
    <location>
        <begin position="84"/>
        <end position="94"/>
    </location>
</feature>
<evidence type="ECO:0000313" key="2">
    <source>
        <dbReference type="EMBL" id="ADE77616.1"/>
    </source>
</evidence>
<accession>D5ADJ7</accession>
<dbReference type="Gene3D" id="3.30.40.10">
    <property type="entry name" value="Zinc/RING finger domain, C3HC4 (zinc finger)"/>
    <property type="match status" value="1"/>
</dbReference>
<dbReference type="AlphaFoldDB" id="D5ADJ7"/>
<feature type="region of interest" description="Disordered" evidence="1">
    <location>
        <begin position="75"/>
        <end position="94"/>
    </location>
</feature>
<sequence>MVRTGDMPVAGVLSCSHVYHAECLEQTTPKSQKHDPPCPLCVGAFKPPSLSSPTDSVSVNELEMISTPVNKFPRFKVTTDDGRPSSSGSKNYHQSDYMVDVSGRKWGMQMSPHRSKSFLSKSRLRKHFPFKGKSAKEIPAVALGSRGSSSPSQVYPGNRSIDHFPIGCLGKDQYLDKW</sequence>
<evidence type="ECO:0000256" key="1">
    <source>
        <dbReference type="SAM" id="MobiDB-lite"/>
    </source>
</evidence>
<organism evidence="2">
    <name type="scientific">Picea sitchensis</name>
    <name type="common">Sitka spruce</name>
    <name type="synonym">Pinus sitchensis</name>
    <dbReference type="NCBI Taxonomy" id="3332"/>
    <lineage>
        <taxon>Eukaryota</taxon>
        <taxon>Viridiplantae</taxon>
        <taxon>Streptophyta</taxon>
        <taxon>Embryophyta</taxon>
        <taxon>Tracheophyta</taxon>
        <taxon>Spermatophyta</taxon>
        <taxon>Pinopsida</taxon>
        <taxon>Pinidae</taxon>
        <taxon>Conifers I</taxon>
        <taxon>Pinales</taxon>
        <taxon>Pinaceae</taxon>
        <taxon>Picea</taxon>
    </lineage>
</organism>
<dbReference type="PANTHER" id="PTHR31150:SF23">
    <property type="entry name" value="MANDELONITRILE LYASE-RELATED"/>
    <property type="match status" value="1"/>
</dbReference>
<reference evidence="2" key="1">
    <citation type="submission" date="2010-04" db="EMBL/GenBank/DDBJ databases">
        <authorList>
            <person name="Reid K.E."/>
            <person name="Liao N."/>
            <person name="Chan S."/>
            <person name="Docking R."/>
            <person name="Taylor G."/>
            <person name="Moore R."/>
            <person name="Mayo M."/>
            <person name="Munro S."/>
            <person name="King J."/>
            <person name="Yanchuk A."/>
            <person name="Holt R."/>
            <person name="Jones S."/>
            <person name="Marra M."/>
            <person name="Ritland C.E."/>
            <person name="Ritland K."/>
            <person name="Bohlmann J."/>
        </authorList>
    </citation>
    <scope>NUCLEOTIDE SEQUENCE</scope>
    <source>
        <tissue evidence="2">Bud</tissue>
    </source>
</reference>
<proteinExistence type="evidence at transcript level"/>
<dbReference type="PANTHER" id="PTHR31150">
    <property type="entry name" value="EXPRESSED PROTEIN"/>
    <property type="match status" value="1"/>
</dbReference>